<accession>A0A0A9CFA6</accession>
<reference evidence="1" key="1">
    <citation type="submission" date="2014-09" db="EMBL/GenBank/DDBJ databases">
        <authorList>
            <person name="Magalhaes I.L.F."/>
            <person name="Oliveira U."/>
            <person name="Santos F.R."/>
            <person name="Vidigal T.H.D.A."/>
            <person name="Brescovit A.D."/>
            <person name="Santos A.J."/>
        </authorList>
    </citation>
    <scope>NUCLEOTIDE SEQUENCE</scope>
    <source>
        <tissue evidence="1">Shoot tissue taken approximately 20 cm above the soil surface</tissue>
    </source>
</reference>
<evidence type="ECO:0000313" key="1">
    <source>
        <dbReference type="EMBL" id="JAD73103.1"/>
    </source>
</evidence>
<protein>
    <submittedName>
        <fullName evidence="1">Uncharacterized protein</fullName>
    </submittedName>
</protein>
<proteinExistence type="predicted"/>
<organism evidence="1">
    <name type="scientific">Arundo donax</name>
    <name type="common">Giant reed</name>
    <name type="synonym">Donax arundinaceus</name>
    <dbReference type="NCBI Taxonomy" id="35708"/>
    <lineage>
        <taxon>Eukaryota</taxon>
        <taxon>Viridiplantae</taxon>
        <taxon>Streptophyta</taxon>
        <taxon>Embryophyta</taxon>
        <taxon>Tracheophyta</taxon>
        <taxon>Spermatophyta</taxon>
        <taxon>Magnoliopsida</taxon>
        <taxon>Liliopsida</taxon>
        <taxon>Poales</taxon>
        <taxon>Poaceae</taxon>
        <taxon>PACMAD clade</taxon>
        <taxon>Arundinoideae</taxon>
        <taxon>Arundineae</taxon>
        <taxon>Arundo</taxon>
    </lineage>
</organism>
<reference evidence="1" key="2">
    <citation type="journal article" date="2015" name="Data Brief">
        <title>Shoot transcriptome of the giant reed, Arundo donax.</title>
        <authorList>
            <person name="Barrero R.A."/>
            <person name="Guerrero F.D."/>
            <person name="Moolhuijzen P."/>
            <person name="Goolsby J.A."/>
            <person name="Tidwell J."/>
            <person name="Bellgard S.E."/>
            <person name="Bellgard M.I."/>
        </authorList>
    </citation>
    <scope>NUCLEOTIDE SEQUENCE</scope>
    <source>
        <tissue evidence="1">Shoot tissue taken approximately 20 cm above the soil surface</tissue>
    </source>
</reference>
<name>A0A0A9CFA6_ARUDO</name>
<dbReference type="AlphaFoldDB" id="A0A0A9CFA6"/>
<sequence length="27" mass="3202">MKMATHLKYERHSMHIFSSSIHVLEST</sequence>
<dbReference type="EMBL" id="GBRH01224792">
    <property type="protein sequence ID" value="JAD73103.1"/>
    <property type="molecule type" value="Transcribed_RNA"/>
</dbReference>